<gene>
    <name evidence="2" type="ORF">MPEAHAMD_0891</name>
</gene>
<evidence type="ECO:0000313" key="3">
    <source>
        <dbReference type="Proteomes" id="UP001055286"/>
    </source>
</evidence>
<evidence type="ECO:0000313" key="2">
    <source>
        <dbReference type="EMBL" id="GJD60752.1"/>
    </source>
</evidence>
<accession>A0AA37H7P5</accession>
<comment type="caution">
    <text evidence="2">The sequence shown here is derived from an EMBL/GenBank/DDBJ whole genome shotgun (WGS) entry which is preliminary data.</text>
</comment>
<proteinExistence type="predicted"/>
<dbReference type="AlphaFoldDB" id="A0AA37H7P5"/>
<evidence type="ECO:0000256" key="1">
    <source>
        <dbReference type="SAM" id="MobiDB-lite"/>
    </source>
</evidence>
<protein>
    <submittedName>
        <fullName evidence="2">Uncharacterized protein</fullName>
    </submittedName>
</protein>
<reference evidence="2" key="2">
    <citation type="submission" date="2021-08" db="EMBL/GenBank/DDBJ databases">
        <authorList>
            <person name="Tani A."/>
            <person name="Ola A."/>
            <person name="Ogura Y."/>
            <person name="Katsura K."/>
            <person name="Hayashi T."/>
        </authorList>
    </citation>
    <scope>NUCLEOTIDE SEQUENCE</scope>
    <source>
        <strain evidence="2">JCM 32048</strain>
    </source>
</reference>
<feature type="compositionally biased region" description="Pro residues" evidence="1">
    <location>
        <begin position="370"/>
        <end position="379"/>
    </location>
</feature>
<feature type="region of interest" description="Disordered" evidence="1">
    <location>
        <begin position="1"/>
        <end position="32"/>
    </location>
</feature>
<dbReference type="RefSeq" id="WP_133123727.1">
    <property type="nucleotide sequence ID" value="NZ_BPQJ01000003.1"/>
</dbReference>
<dbReference type="EMBL" id="BPQJ01000003">
    <property type="protein sequence ID" value="GJD60752.1"/>
    <property type="molecule type" value="Genomic_DNA"/>
</dbReference>
<organism evidence="2 3">
    <name type="scientific">Methylobacterium frigidaeris</name>
    <dbReference type="NCBI Taxonomy" id="2038277"/>
    <lineage>
        <taxon>Bacteria</taxon>
        <taxon>Pseudomonadati</taxon>
        <taxon>Pseudomonadota</taxon>
        <taxon>Alphaproteobacteria</taxon>
        <taxon>Hyphomicrobiales</taxon>
        <taxon>Methylobacteriaceae</taxon>
        <taxon>Methylobacterium</taxon>
    </lineage>
</organism>
<sequence>MHRSAAATSRFRRRGGRFCDRDPRPGRTLGGRSVGLPTQACLALGLALLTAPARAEDPFRDPVAQPFASTSIWNTPLGRGATFQPGDAAETALLRNQNAGGPAGAYAWIGGHAFGIYRQGPNDPERTWTYRGRPPTVPWPHGGSPGGGRFTLRTPPGIAFLGGTDRHAVLVDAEGRYAYEMWLGAHDPARNLYSAQYLVRTDLRGSGIAATPGAAEGVRAFGGSLVGGLVRRAELDRGEIRHAIAMAASTSQASPTRIVWPASSTDGGGHNAHTGVIPMGALFAIPPQVDLGRLGLTTPEGRALARAFQDFGGYITDTAARTLVIAYLEEGCTEQQINHLQSDKDKILSVLAMVTNNDAAHPGGPGPRVTAPPPPLKGE</sequence>
<dbReference type="Proteomes" id="UP001055286">
    <property type="component" value="Unassembled WGS sequence"/>
</dbReference>
<feature type="region of interest" description="Disordered" evidence="1">
    <location>
        <begin position="357"/>
        <end position="379"/>
    </location>
</feature>
<keyword evidence="3" id="KW-1185">Reference proteome</keyword>
<name>A0AA37H7P5_9HYPH</name>
<reference evidence="2" key="1">
    <citation type="journal article" date="2016" name="Front. Microbiol.">
        <title>Genome Sequence of the Piezophilic, Mesophilic Sulfate-Reducing Bacterium Desulfovibrio indicus J2T.</title>
        <authorList>
            <person name="Cao J."/>
            <person name="Maignien L."/>
            <person name="Shao Z."/>
            <person name="Alain K."/>
            <person name="Jebbar M."/>
        </authorList>
    </citation>
    <scope>NUCLEOTIDE SEQUENCE</scope>
    <source>
        <strain evidence="2">JCM 32048</strain>
    </source>
</reference>